<keyword evidence="3" id="KW-1185">Reference proteome</keyword>
<dbReference type="Proteomes" id="UP000789390">
    <property type="component" value="Unassembled WGS sequence"/>
</dbReference>
<dbReference type="Gene3D" id="1.10.1410.40">
    <property type="match status" value="1"/>
</dbReference>
<name>A0A8J2RXI0_9CRUS</name>
<dbReference type="AlphaFoldDB" id="A0A8J2RXI0"/>
<accession>A0A8J2RXI0</accession>
<proteinExistence type="predicted"/>
<dbReference type="OrthoDB" id="6334877at2759"/>
<feature type="signal peptide" evidence="1">
    <location>
        <begin position="1"/>
        <end position="29"/>
    </location>
</feature>
<gene>
    <name evidence="2" type="ORF">DGAL_LOCUS12609</name>
</gene>
<feature type="chain" id="PRO_5035197290" evidence="1">
    <location>
        <begin position="30"/>
        <end position="425"/>
    </location>
</feature>
<evidence type="ECO:0000256" key="1">
    <source>
        <dbReference type="SAM" id="SignalP"/>
    </source>
</evidence>
<dbReference type="PANTHER" id="PTHR10656">
    <property type="entry name" value="CELL FATE DETERMINING PROTEIN MAB21-RELATED"/>
    <property type="match status" value="1"/>
</dbReference>
<evidence type="ECO:0000313" key="2">
    <source>
        <dbReference type="EMBL" id="CAH0109145.1"/>
    </source>
</evidence>
<evidence type="ECO:0000313" key="3">
    <source>
        <dbReference type="Proteomes" id="UP000789390"/>
    </source>
</evidence>
<protein>
    <submittedName>
        <fullName evidence="2">Uncharacterized protein</fullName>
    </submittedName>
</protein>
<comment type="caution">
    <text evidence="2">The sequence shown here is derived from an EMBL/GenBank/DDBJ whole genome shotgun (WGS) entry which is preliminary data.</text>
</comment>
<dbReference type="PANTHER" id="PTHR10656:SF70">
    <property type="entry name" value="PROTEIN MAB-21-RELATED"/>
    <property type="match status" value="1"/>
</dbReference>
<sequence length="425" mass="48762">MRIIQAAKRILNVSVLIALIFSFVYEVQSCRPTVNPRKDFDIHSCVSRRDTNKTDAINGVCNHNTRENSICLPDFMEWEIIHAGWHRPVIDAQLGKSIICYLDKHSHSRERCDKSPTTCDWCRVGGHVRDYLKQLMKKVEEICSLFAIKELINTGSSAEKSNIFQASEFDHLAILENFRQSPSDPYEIVYTGSDENYENLTDNPPIDVRKLLNLFQKSISEAVQLIHSDHLSAPTIVLGKTGVTSYFFYSDGSDASRTKISIDIAIGVHVQQQPAIRDYMSNKDVVLVPQRPGMGSQWRLSYPTLERNMLLKSDASVTRVYQLLKFLAALHHSKDNLRRNIPRKSSLTTYVLKTCLFRYMRYYYRPENPWTSEDVFHHALGVLDRFPLNSTEITSFFNSDIVEFNITEESKKAAAEIISKLEQLI</sequence>
<reference evidence="2" key="1">
    <citation type="submission" date="2021-11" db="EMBL/GenBank/DDBJ databases">
        <authorList>
            <person name="Schell T."/>
        </authorList>
    </citation>
    <scope>NUCLEOTIDE SEQUENCE</scope>
    <source>
        <strain evidence="2">M5</strain>
    </source>
</reference>
<keyword evidence="1" id="KW-0732">Signal</keyword>
<dbReference type="Gene3D" id="3.30.460.90">
    <property type="match status" value="1"/>
</dbReference>
<dbReference type="EMBL" id="CAKKLH010000291">
    <property type="protein sequence ID" value="CAH0109145.1"/>
    <property type="molecule type" value="Genomic_DNA"/>
</dbReference>
<organism evidence="2 3">
    <name type="scientific">Daphnia galeata</name>
    <dbReference type="NCBI Taxonomy" id="27404"/>
    <lineage>
        <taxon>Eukaryota</taxon>
        <taxon>Metazoa</taxon>
        <taxon>Ecdysozoa</taxon>
        <taxon>Arthropoda</taxon>
        <taxon>Crustacea</taxon>
        <taxon>Branchiopoda</taxon>
        <taxon>Diplostraca</taxon>
        <taxon>Cladocera</taxon>
        <taxon>Anomopoda</taxon>
        <taxon>Daphniidae</taxon>
        <taxon>Daphnia</taxon>
    </lineage>
</organism>